<keyword evidence="1" id="KW-0732">Signal</keyword>
<sequence length="170" mass="17589">MAIRLRVLLALGCALLTAGCASGSEMTFRQDKRLTIVSPGTGKTVRLPVKVSWTMRDFTAVRAGSPVRAGTGYYAIFLDKYPMAPGKSLGSLVTNGDCAGVSGCPDAAYLAQHLNVFVTSGTSYTIDAVPSSGTLGSSSHYLTIILVDGAGRRIGDSSWTTSFTVAGAAS</sequence>
<name>A0ABW6UT48_9ACTN</name>
<feature type="chain" id="PRO_5046323556" description="Lipoprotein" evidence="1">
    <location>
        <begin position="24"/>
        <end position="170"/>
    </location>
</feature>
<dbReference type="RefSeq" id="WP_350962249.1">
    <property type="nucleotide sequence ID" value="NZ_JBEOYX010000029.1"/>
</dbReference>
<keyword evidence="3" id="KW-1185">Reference proteome</keyword>
<proteinExistence type="predicted"/>
<gene>
    <name evidence="2" type="ORF">ACFY1D_35060</name>
</gene>
<dbReference type="PROSITE" id="PS51257">
    <property type="entry name" value="PROKAR_LIPOPROTEIN"/>
    <property type="match status" value="1"/>
</dbReference>
<protein>
    <recommendedName>
        <fullName evidence="4">Lipoprotein</fullName>
    </recommendedName>
</protein>
<feature type="signal peptide" evidence="1">
    <location>
        <begin position="1"/>
        <end position="23"/>
    </location>
</feature>
<reference evidence="2 3" key="1">
    <citation type="submission" date="2024-10" db="EMBL/GenBank/DDBJ databases">
        <title>The Natural Products Discovery Center: Release of the First 8490 Sequenced Strains for Exploring Actinobacteria Biosynthetic Diversity.</title>
        <authorList>
            <person name="Kalkreuter E."/>
            <person name="Kautsar S.A."/>
            <person name="Yang D."/>
            <person name="Bader C.D."/>
            <person name="Teijaro C.N."/>
            <person name="Fluegel L."/>
            <person name="Davis C.M."/>
            <person name="Simpson J.R."/>
            <person name="Lauterbach L."/>
            <person name="Steele A.D."/>
            <person name="Gui C."/>
            <person name="Meng S."/>
            <person name="Li G."/>
            <person name="Viehrig K."/>
            <person name="Ye F."/>
            <person name="Su P."/>
            <person name="Kiefer A.F."/>
            <person name="Nichols A."/>
            <person name="Cepeda A.J."/>
            <person name="Yan W."/>
            <person name="Fan B."/>
            <person name="Jiang Y."/>
            <person name="Adhikari A."/>
            <person name="Zheng C.-J."/>
            <person name="Schuster L."/>
            <person name="Cowan T.M."/>
            <person name="Smanski M.J."/>
            <person name="Chevrette M.G."/>
            <person name="De Carvalho L.P.S."/>
            <person name="Shen B."/>
        </authorList>
    </citation>
    <scope>NUCLEOTIDE SEQUENCE [LARGE SCALE GENOMIC DNA]</scope>
    <source>
        <strain evidence="2 3">NPDC001390</strain>
    </source>
</reference>
<dbReference type="EMBL" id="JBIAWJ010000027">
    <property type="protein sequence ID" value="MFF4526612.1"/>
    <property type="molecule type" value="Genomic_DNA"/>
</dbReference>
<comment type="caution">
    <text evidence="2">The sequence shown here is derived from an EMBL/GenBank/DDBJ whole genome shotgun (WGS) entry which is preliminary data.</text>
</comment>
<evidence type="ECO:0000313" key="2">
    <source>
        <dbReference type="EMBL" id="MFF4526612.1"/>
    </source>
</evidence>
<evidence type="ECO:0000256" key="1">
    <source>
        <dbReference type="SAM" id="SignalP"/>
    </source>
</evidence>
<organism evidence="2 3">
    <name type="scientific">Streptomyces bluensis</name>
    <dbReference type="NCBI Taxonomy" id="33897"/>
    <lineage>
        <taxon>Bacteria</taxon>
        <taxon>Bacillati</taxon>
        <taxon>Actinomycetota</taxon>
        <taxon>Actinomycetes</taxon>
        <taxon>Kitasatosporales</taxon>
        <taxon>Streptomycetaceae</taxon>
        <taxon>Streptomyces</taxon>
    </lineage>
</organism>
<evidence type="ECO:0000313" key="3">
    <source>
        <dbReference type="Proteomes" id="UP001602058"/>
    </source>
</evidence>
<dbReference type="Proteomes" id="UP001602058">
    <property type="component" value="Unassembled WGS sequence"/>
</dbReference>
<evidence type="ECO:0008006" key="4">
    <source>
        <dbReference type="Google" id="ProtNLM"/>
    </source>
</evidence>
<accession>A0ABW6UT48</accession>